<gene>
    <name evidence="1" type="ORF">J0I24_07465</name>
</gene>
<evidence type="ECO:0000313" key="1">
    <source>
        <dbReference type="EMBL" id="MBN8744135.1"/>
    </source>
</evidence>
<protein>
    <submittedName>
        <fullName evidence="1">Anti-sigma factor</fullName>
    </submittedName>
</protein>
<evidence type="ECO:0000313" key="2">
    <source>
        <dbReference type="Proteomes" id="UP000664800"/>
    </source>
</evidence>
<name>A0A8I1MUQ1_THIA3</name>
<dbReference type="Proteomes" id="UP000664800">
    <property type="component" value="Unassembled WGS sequence"/>
</dbReference>
<dbReference type="EMBL" id="JAFKMR010000015">
    <property type="protein sequence ID" value="MBN8744135.1"/>
    <property type="molecule type" value="Genomic_DNA"/>
</dbReference>
<sequence>MNPQRPDRDTLMAYADGQLDAARSAEVERYLEYEARLALNGDVPPHGARSSVSAEIAALQAQNLALREALAPMLDEPVPARLLQPLAPPARPWVRAAAVVLWIGVGAAAGSLATREALQQNGPVVTAQNESEGMQHFVHQAELAYAVYTPDARRPVEVREGSDLTTWLSRRLQRPIVAPDTLPGGLVLMGGRLLPGMPGKPAAQLMYQDAQGHRVTVYLRGMAKPTAEISFRIVPGKPASTFYWVDRQWGYALTGDLPRAQLLDAARVLYQRYTADDPSALPGSTAAPQA</sequence>
<organism evidence="1 2">
    <name type="scientific">Thiomonas arsenitoxydans (strain DSM 22701 / CIP 110005 / 3As)</name>
    <dbReference type="NCBI Taxonomy" id="426114"/>
    <lineage>
        <taxon>Bacteria</taxon>
        <taxon>Pseudomonadati</taxon>
        <taxon>Pseudomonadota</taxon>
        <taxon>Betaproteobacteria</taxon>
        <taxon>Burkholderiales</taxon>
        <taxon>Thiomonas</taxon>
    </lineage>
</organism>
<comment type="caution">
    <text evidence="1">The sequence shown here is derived from an EMBL/GenBank/DDBJ whole genome shotgun (WGS) entry which is preliminary data.</text>
</comment>
<accession>A0A8I1MUQ1</accession>
<dbReference type="RefSeq" id="WP_276729589.1">
    <property type="nucleotide sequence ID" value="NZ_JAFKMR010000015.1"/>
</dbReference>
<proteinExistence type="predicted"/>
<dbReference type="AlphaFoldDB" id="A0A8I1MUQ1"/>
<reference evidence="1" key="1">
    <citation type="submission" date="2021-02" db="EMBL/GenBank/DDBJ databases">
        <title>Thiocyanate and organic carbon inputs drive convergent selection for specific autotrophic Afipia and Thiobacillus strains within complex microbiomes.</title>
        <authorList>
            <person name="Huddy R.J."/>
            <person name="Sachdeva R."/>
            <person name="Kadzinga F."/>
            <person name="Kantor R.S."/>
            <person name="Harrison S.T.L."/>
            <person name="Banfield J.F."/>
        </authorList>
    </citation>
    <scope>NUCLEOTIDE SEQUENCE</scope>
    <source>
        <strain evidence="1">SCN18_13_7_16_R3_B_64_19</strain>
    </source>
</reference>